<protein>
    <submittedName>
        <fullName evidence="1">Uncharacterized protein</fullName>
    </submittedName>
</protein>
<organism evidence="1 2">
    <name type="scientific">Mycobacterium paragordonae</name>
    <dbReference type="NCBI Taxonomy" id="1389713"/>
    <lineage>
        <taxon>Bacteria</taxon>
        <taxon>Bacillati</taxon>
        <taxon>Actinomycetota</taxon>
        <taxon>Actinomycetes</taxon>
        <taxon>Mycobacteriales</taxon>
        <taxon>Mycobacteriaceae</taxon>
        <taxon>Mycobacterium</taxon>
    </lineage>
</organism>
<name>A0AAJ1S7L5_9MYCO</name>
<dbReference type="Proteomes" id="UP001229081">
    <property type="component" value="Unassembled WGS sequence"/>
</dbReference>
<gene>
    <name evidence="1" type="ORF">QXL92_28690</name>
</gene>
<accession>A0AAJ1S7L5</accession>
<proteinExistence type="predicted"/>
<evidence type="ECO:0000313" key="2">
    <source>
        <dbReference type="Proteomes" id="UP001229081"/>
    </source>
</evidence>
<reference evidence="1" key="1">
    <citation type="submission" date="2023-06" db="EMBL/GenBank/DDBJ databases">
        <title>Identification of two novel mycobacterium reveal diversities and complexities of Mycobacterium gordonae clade.</title>
        <authorList>
            <person name="Matsumoto Y."/>
            <person name="Nakamura S."/>
            <person name="Motooka D."/>
            <person name="Fukushima K."/>
        </authorList>
    </citation>
    <scope>NUCLEOTIDE SEQUENCE</scope>
    <source>
        <strain evidence="1">TY812</strain>
    </source>
</reference>
<sequence length="106" mass="12052">MNDNWPRFEPPDHDQVARHADDLIHRANFVRTHGWDEYRHGWSCGEVLGAALILGDDAELQRCGETTISALERWAFHLWGITGGQSDVDAGLPRTRAWFASIRATR</sequence>
<dbReference type="AlphaFoldDB" id="A0AAJ1S7L5"/>
<dbReference type="RefSeq" id="WP_306255726.1">
    <property type="nucleotide sequence ID" value="NZ_JAUFSA010000002.1"/>
</dbReference>
<evidence type="ECO:0000313" key="1">
    <source>
        <dbReference type="EMBL" id="MDP7738718.1"/>
    </source>
</evidence>
<comment type="caution">
    <text evidence="1">The sequence shown here is derived from an EMBL/GenBank/DDBJ whole genome shotgun (WGS) entry which is preliminary data.</text>
</comment>
<dbReference type="EMBL" id="JAUFSA010000002">
    <property type="protein sequence ID" value="MDP7738718.1"/>
    <property type="molecule type" value="Genomic_DNA"/>
</dbReference>